<evidence type="ECO:0000256" key="1">
    <source>
        <dbReference type="ARBA" id="ARBA00022475"/>
    </source>
</evidence>
<dbReference type="PROSITE" id="PS51318">
    <property type="entry name" value="TAT"/>
    <property type="match status" value="1"/>
</dbReference>
<comment type="subcellular location">
    <subcellularLocation>
        <location evidence="7">Cell membrane</location>
        <topology evidence="7">Single-pass membrane protein</topology>
    </subcellularLocation>
</comment>
<comment type="similarity">
    <text evidence="7">Belongs to the transglycosylase MltG family.</text>
</comment>
<accession>A0A0B4CLI1</accession>
<dbReference type="CDD" id="cd08010">
    <property type="entry name" value="MltG_like"/>
    <property type="match status" value="1"/>
</dbReference>
<dbReference type="AlphaFoldDB" id="A0A0B4CLI1"/>
<dbReference type="Gene3D" id="3.30.160.60">
    <property type="entry name" value="Classic Zinc Finger"/>
    <property type="match status" value="1"/>
</dbReference>
<evidence type="ECO:0000313" key="10">
    <source>
        <dbReference type="Proteomes" id="UP000031202"/>
    </source>
</evidence>
<comment type="caution">
    <text evidence="9">The sequence shown here is derived from an EMBL/GenBank/DDBJ whole genome shotgun (WGS) entry which is preliminary data.</text>
</comment>
<dbReference type="GO" id="GO:0009252">
    <property type="term" value="P:peptidoglycan biosynthetic process"/>
    <property type="evidence" value="ECO:0007669"/>
    <property type="project" value="UniProtKB-UniRule"/>
</dbReference>
<dbReference type="EC" id="4.2.2.29" evidence="7"/>
<evidence type="ECO:0000256" key="7">
    <source>
        <dbReference type="HAMAP-Rule" id="MF_02065"/>
    </source>
</evidence>
<dbReference type="Proteomes" id="UP000031202">
    <property type="component" value="Unassembled WGS sequence"/>
</dbReference>
<keyword evidence="1 7" id="KW-1003">Cell membrane</keyword>
<feature type="compositionally biased region" description="Acidic residues" evidence="8">
    <location>
        <begin position="1"/>
        <end position="12"/>
    </location>
</feature>
<feature type="region of interest" description="Disordered" evidence="8">
    <location>
        <begin position="1"/>
        <end position="93"/>
    </location>
</feature>
<keyword evidence="2 7" id="KW-0812">Transmembrane</keyword>
<reference evidence="9 10" key="1">
    <citation type="submission" date="2014-12" db="EMBL/GenBank/DDBJ databases">
        <title>Genome sequencing of Microbacterium hominis TPW29.</title>
        <authorList>
            <person name="Tan P.W."/>
            <person name="Chan K.-G."/>
        </authorList>
    </citation>
    <scope>NUCLEOTIDE SEQUENCE [LARGE SCALE GENOMIC DNA]</scope>
    <source>
        <strain evidence="9 10">TPW29</strain>
    </source>
</reference>
<keyword evidence="5 7" id="KW-0456">Lyase</keyword>
<feature type="site" description="Important for catalytic activity" evidence="7">
    <location>
        <position position="349"/>
    </location>
</feature>
<dbReference type="InterPro" id="IPR006311">
    <property type="entry name" value="TAT_signal"/>
</dbReference>
<evidence type="ECO:0000256" key="5">
    <source>
        <dbReference type="ARBA" id="ARBA00023239"/>
    </source>
</evidence>
<proteinExistence type="inferred from homology"/>
<dbReference type="GO" id="GO:0008932">
    <property type="term" value="F:lytic endotransglycosylase activity"/>
    <property type="evidence" value="ECO:0007669"/>
    <property type="project" value="UniProtKB-UniRule"/>
</dbReference>
<evidence type="ECO:0000256" key="6">
    <source>
        <dbReference type="ARBA" id="ARBA00023316"/>
    </source>
</evidence>
<gene>
    <name evidence="7" type="primary">mltG</name>
    <name evidence="9" type="ORF">RM52_09940</name>
</gene>
<evidence type="ECO:0000256" key="2">
    <source>
        <dbReference type="ARBA" id="ARBA00022692"/>
    </source>
</evidence>
<keyword evidence="3 7" id="KW-1133">Transmembrane helix</keyword>
<keyword evidence="6 7" id="KW-0961">Cell wall biogenesis/degradation</keyword>
<dbReference type="GO" id="GO:0071555">
    <property type="term" value="P:cell wall organization"/>
    <property type="evidence" value="ECO:0007669"/>
    <property type="project" value="UniProtKB-KW"/>
</dbReference>
<dbReference type="InterPro" id="IPR003770">
    <property type="entry name" value="MLTG-like"/>
</dbReference>
<dbReference type="PANTHER" id="PTHR30518:SF2">
    <property type="entry name" value="ENDOLYTIC MUREIN TRANSGLYCOSYLASE"/>
    <property type="match status" value="1"/>
</dbReference>
<evidence type="ECO:0000313" key="9">
    <source>
        <dbReference type="EMBL" id="KIC57337.1"/>
    </source>
</evidence>
<comment type="function">
    <text evidence="7">Functions as a peptidoglycan terminase that cleaves nascent peptidoglycan strands endolytically to terminate their elongation.</text>
</comment>
<evidence type="ECO:0000256" key="4">
    <source>
        <dbReference type="ARBA" id="ARBA00023136"/>
    </source>
</evidence>
<sequence>MPDTPPNDDEFADLFSTLPTPREQAPASGEEAPVPPSRRAAREAAAAANAAPATTPSDTSTPTAAPASARAGNEAAEPRPAAAAPESPVAHAAPAHQQLDALFSAEAHSDRGHGNRHDRDRRKSRIAGWVIFGVILAILGGIVGGGFSVWNTYEDKIRAFMGWEEPKDYEDGIAEGDATVTIVTGDTGSTISTSLFQAGVTKTDTAFYDYLIKTGQNPDFQPGVYALKQKMSSAAALKALEDPTSRRENTAQLPEGLTMNSTLTRLADGTGIPLADLQAAVADPSQYGVSATTLEGWLFPATYTFDPGTTAQQVIKTLVDRTVTSLDKAGVPSDQRERILTVASIIQREARFTADFYKVSRVIENRLDPNNEETHGLLQMDSTAQYGYNEINKGTASSSAEALANDNPWNTYLHPGLPIGPIANPGDLAIDAAMHPADGPWLYFVTVNLDTGETIFSTTYAEHEKAVAQWQQWCAANDSADC</sequence>
<evidence type="ECO:0000256" key="8">
    <source>
        <dbReference type="SAM" id="MobiDB-lite"/>
    </source>
</evidence>
<dbReference type="Pfam" id="PF02618">
    <property type="entry name" value="YceG"/>
    <property type="match status" value="1"/>
</dbReference>
<dbReference type="Gene3D" id="3.30.1490.480">
    <property type="entry name" value="Endolytic murein transglycosylase"/>
    <property type="match status" value="1"/>
</dbReference>
<dbReference type="RefSeq" id="WP_039415996.1">
    <property type="nucleotide sequence ID" value="NZ_JWSZ01000012.1"/>
</dbReference>
<dbReference type="PANTHER" id="PTHR30518">
    <property type="entry name" value="ENDOLYTIC MUREIN TRANSGLYCOSYLASE"/>
    <property type="match status" value="1"/>
</dbReference>
<dbReference type="GO" id="GO:0005886">
    <property type="term" value="C:plasma membrane"/>
    <property type="evidence" value="ECO:0007669"/>
    <property type="project" value="UniProtKB-SubCell"/>
</dbReference>
<feature type="transmembrane region" description="Helical" evidence="7">
    <location>
        <begin position="126"/>
        <end position="150"/>
    </location>
</feature>
<name>A0A0B4CLI1_9MICO</name>
<keyword evidence="4 7" id="KW-0472">Membrane</keyword>
<protein>
    <recommendedName>
        <fullName evidence="7">Endolytic murein transglycosylase</fullName>
        <ecNumber evidence="7">4.2.2.29</ecNumber>
    </recommendedName>
    <alternativeName>
        <fullName evidence="7">Peptidoglycan lytic transglycosylase</fullName>
    </alternativeName>
    <alternativeName>
        <fullName evidence="7">Peptidoglycan polymerization terminase</fullName>
    </alternativeName>
</protein>
<dbReference type="HAMAP" id="MF_02065">
    <property type="entry name" value="MltG"/>
    <property type="match status" value="1"/>
</dbReference>
<dbReference type="EMBL" id="JWSZ01000012">
    <property type="protein sequence ID" value="KIC57337.1"/>
    <property type="molecule type" value="Genomic_DNA"/>
</dbReference>
<feature type="compositionally biased region" description="Low complexity" evidence="8">
    <location>
        <begin position="43"/>
        <end position="93"/>
    </location>
</feature>
<organism evidence="9 10">
    <name type="scientific">Microbacterium hominis</name>
    <dbReference type="NCBI Taxonomy" id="162426"/>
    <lineage>
        <taxon>Bacteria</taxon>
        <taxon>Bacillati</taxon>
        <taxon>Actinomycetota</taxon>
        <taxon>Actinomycetes</taxon>
        <taxon>Micrococcales</taxon>
        <taxon>Microbacteriaceae</taxon>
        <taxon>Microbacterium</taxon>
    </lineage>
</organism>
<dbReference type="NCBIfam" id="TIGR00247">
    <property type="entry name" value="endolytic transglycosylase MltG"/>
    <property type="match status" value="1"/>
</dbReference>
<evidence type="ECO:0000256" key="3">
    <source>
        <dbReference type="ARBA" id="ARBA00022989"/>
    </source>
</evidence>
<comment type="catalytic activity">
    <reaction evidence="7">
        <text>a peptidoglycan chain = a peptidoglycan chain with N-acetyl-1,6-anhydromuramyl-[peptide] at the reducing end + a peptidoglycan chain with N-acetylglucosamine at the non-reducing end.</text>
        <dbReference type="EC" id="4.2.2.29"/>
    </reaction>
</comment>